<evidence type="ECO:0000259" key="2">
    <source>
        <dbReference type="Pfam" id="PF25213"/>
    </source>
</evidence>
<dbReference type="GeneID" id="43368227"/>
<dbReference type="RefSeq" id="WP_157687850.1">
    <property type="nucleotide sequence ID" value="NZ_CP034345.1"/>
</dbReference>
<name>A0A6B9F0J1_9EURY</name>
<dbReference type="Pfam" id="PF25213">
    <property type="entry name" value="HVO_A0261_N"/>
    <property type="match status" value="1"/>
</dbReference>
<dbReference type="Pfam" id="PF08350">
    <property type="entry name" value="FilR1_middle"/>
    <property type="match status" value="1"/>
</dbReference>
<dbReference type="InterPro" id="IPR036390">
    <property type="entry name" value="WH_DNA-bd_sf"/>
</dbReference>
<dbReference type="AlphaFoldDB" id="A0A6B9F0J1"/>
<dbReference type="Proteomes" id="UP000428325">
    <property type="component" value="Chromosome"/>
</dbReference>
<evidence type="ECO:0000259" key="1">
    <source>
        <dbReference type="Pfam" id="PF08350"/>
    </source>
</evidence>
<dbReference type="SUPFAM" id="SSF46785">
    <property type="entry name" value="Winged helix' DNA-binding domain"/>
    <property type="match status" value="1"/>
</dbReference>
<dbReference type="Gene3D" id="1.10.10.10">
    <property type="entry name" value="Winged helix-like DNA-binding domain superfamily/Winged helix DNA-binding domain"/>
    <property type="match status" value="1"/>
</dbReference>
<dbReference type="InterPro" id="IPR036388">
    <property type="entry name" value="WH-like_DNA-bd_sf"/>
</dbReference>
<evidence type="ECO:0000313" key="3">
    <source>
        <dbReference type="EMBL" id="QGX93608.1"/>
    </source>
</evidence>
<dbReference type="InterPro" id="IPR013561">
    <property type="entry name" value="FilR1_middle_dom"/>
</dbReference>
<evidence type="ECO:0000313" key="4">
    <source>
        <dbReference type="Proteomes" id="UP000428325"/>
    </source>
</evidence>
<gene>
    <name evidence="3" type="ORF">EI982_01755</name>
</gene>
<dbReference type="OrthoDB" id="330490at2157"/>
<feature type="domain" description="Methanogenesis regulatory protein FilR1 middle" evidence="1">
    <location>
        <begin position="123"/>
        <end position="252"/>
    </location>
</feature>
<sequence length="264" mass="29110">MESALSEIEFLALSPNRVAVLRRLAEESHTRTDLAVATGASQATLGRILRDFEERSWIRRVEGGYVATATGELIADGFLDLLAILEIEGELRPIVRYLPTDELGFDLRRFEDATITVPSGTKPNAPVKRVLDFLRTAADVRVFSHAFNEGSLRVIEERVSAGETTFEGVFSRSALDAVADDAGLRRRLGSLIDTSSATVRVRDGEIPLAVTVADGAVHMLLRDENGILQASVDTDDPAVRDWARETFEAYWETAERVDPDELTH</sequence>
<dbReference type="KEGG" id="hra:EI982_01755"/>
<accession>A0A6B9F0J1</accession>
<proteinExistence type="predicted"/>
<dbReference type="InterPro" id="IPR057527">
    <property type="entry name" value="HVO_A0261-like_N"/>
</dbReference>
<organism evidence="3 4">
    <name type="scientific">Haloplanus rallus</name>
    <dbReference type="NCBI Taxonomy" id="1816183"/>
    <lineage>
        <taxon>Archaea</taxon>
        <taxon>Methanobacteriati</taxon>
        <taxon>Methanobacteriota</taxon>
        <taxon>Stenosarchaea group</taxon>
        <taxon>Halobacteria</taxon>
        <taxon>Halobacteriales</taxon>
        <taxon>Haloferacaceae</taxon>
        <taxon>Haloplanus</taxon>
    </lineage>
</organism>
<keyword evidence="4" id="KW-1185">Reference proteome</keyword>
<protein>
    <submittedName>
        <fullName evidence="3">ArsR family transcriptional regulator</fullName>
    </submittedName>
</protein>
<feature type="domain" description="HVO-A0261-like N-terminal" evidence="2">
    <location>
        <begin position="6"/>
        <end position="87"/>
    </location>
</feature>
<dbReference type="EMBL" id="CP034345">
    <property type="protein sequence ID" value="QGX93608.1"/>
    <property type="molecule type" value="Genomic_DNA"/>
</dbReference>
<reference evidence="3 4" key="1">
    <citation type="submission" date="2018-12" db="EMBL/GenBank/DDBJ databases">
        <title>Complete genome sequence of Haloplanus rallus MBLA0036.</title>
        <authorList>
            <person name="Nam Y.-d."/>
            <person name="Kang J."/>
            <person name="Chung W.-H."/>
            <person name="Park Y.S."/>
        </authorList>
    </citation>
    <scope>NUCLEOTIDE SEQUENCE [LARGE SCALE GENOMIC DNA]</scope>
    <source>
        <strain evidence="3 4">MBLA0036</strain>
    </source>
</reference>